<protein>
    <recommendedName>
        <fullName evidence="2">JmjC domain-containing protein</fullName>
    </recommendedName>
</protein>
<dbReference type="PROSITE" id="PS51184">
    <property type="entry name" value="JMJC"/>
    <property type="match status" value="1"/>
</dbReference>
<dbReference type="STRING" id="669874.A0A1E4TTU9"/>
<feature type="region of interest" description="Disordered" evidence="1">
    <location>
        <begin position="252"/>
        <end position="288"/>
    </location>
</feature>
<dbReference type="SUPFAM" id="SSF51197">
    <property type="entry name" value="Clavaminate synthase-like"/>
    <property type="match status" value="1"/>
</dbReference>
<accession>A0A1E4TTU9</accession>
<reference evidence="4" key="1">
    <citation type="submission" date="2016-05" db="EMBL/GenBank/DDBJ databases">
        <title>Comparative genomics of biotechnologically important yeasts.</title>
        <authorList>
            <consortium name="DOE Joint Genome Institute"/>
            <person name="Riley R."/>
            <person name="Haridas S."/>
            <person name="Wolfe K.H."/>
            <person name="Lopes M.R."/>
            <person name="Hittinger C.T."/>
            <person name="Goker M."/>
            <person name="Salamov A."/>
            <person name="Wisecaver J."/>
            <person name="Long T.M."/>
            <person name="Aerts A.L."/>
            <person name="Barry K."/>
            <person name="Choi C."/>
            <person name="Clum A."/>
            <person name="Coughlan A.Y."/>
            <person name="Deshpande S."/>
            <person name="Douglass A.P."/>
            <person name="Hanson S.J."/>
            <person name="Klenk H.-P."/>
            <person name="Labutti K."/>
            <person name="Lapidus A."/>
            <person name="Lindquist E."/>
            <person name="Lipzen A."/>
            <person name="Meier-Kolthoff J.P."/>
            <person name="Ohm R.A."/>
            <person name="Otillar R.P."/>
            <person name="Pangilinan J."/>
            <person name="Peng Y."/>
            <person name="Rokas A."/>
            <person name="Rosa C.A."/>
            <person name="Scheuner C."/>
            <person name="Sibirny A.A."/>
            <person name="Slot J.C."/>
            <person name="Stielow J.B."/>
            <person name="Sun H."/>
            <person name="Kurtzman C.P."/>
            <person name="Blackwell M."/>
            <person name="Grigoriev I.V."/>
            <person name="Jeffries T.W."/>
        </authorList>
    </citation>
    <scope>NUCLEOTIDE SEQUENCE [LARGE SCALE GENOMIC DNA]</scope>
    <source>
        <strain evidence="4">NRRL Y-2460</strain>
    </source>
</reference>
<dbReference type="Proteomes" id="UP000094236">
    <property type="component" value="Unassembled WGS sequence"/>
</dbReference>
<feature type="compositionally biased region" description="Basic and acidic residues" evidence="1">
    <location>
        <begin position="252"/>
        <end position="261"/>
    </location>
</feature>
<feature type="non-terminal residue" evidence="3">
    <location>
        <position position="1"/>
    </location>
</feature>
<gene>
    <name evidence="3" type="ORF">PACTADRAFT_22431</name>
</gene>
<feature type="region of interest" description="Disordered" evidence="1">
    <location>
        <begin position="379"/>
        <end position="403"/>
    </location>
</feature>
<dbReference type="Pfam" id="PF13621">
    <property type="entry name" value="Cupin_8"/>
    <property type="match status" value="1"/>
</dbReference>
<sequence>YRGYKVTKPGELLDVLSIDEIDFEQFASKYVLAHRPCVIRGIIPNIQISKFKSDEIIDTLKYMQFLQVERKNKGGFGLGTSRCKMTLEELLTKFKKGDEGWYLTTQYAEDEPGDELETGPEDDDTGSEVRQVDESDNDSEEEEEEAGELFPSEITDGFSDTSSINMNDMHDDFEEDEEEENDENDDDDDPVIGFAGRNGLRISEARARIKELLQPPLVALAKSPAVLPIKTSLLDFLIPQQINLWMGLSKPTSKDGNENENGKFPIDESSSDLNLGRRVPGGGSSSGLHHDHADNLYIPIQGFKRFTLFSPSNCGDLYTVGDISRVYNSGVIDYKRNSNAPNWRHLRADGAIITEVARYKLQEESNKLTKIEKKELLDLITEEEEGEGEEEEEISDVSKDLDPPSFSRIPSALLHLDKVKDLETKRKIQEYAKEKFPKFLPISENKIVVDLKPGEMLYLPVGWFHEVTSFGKEDQDNKDNIHIALNYWFLPPDGKDLSKPYSDDYWSKDFERTTKSIELLQQG</sequence>
<feature type="compositionally biased region" description="Acidic residues" evidence="1">
    <location>
        <begin position="134"/>
        <end position="147"/>
    </location>
</feature>
<feature type="non-terminal residue" evidence="3">
    <location>
        <position position="523"/>
    </location>
</feature>
<dbReference type="PANTHER" id="PTHR12461:SF100">
    <property type="entry name" value="JMJC DOMAIN-CONTAINING PROTEIN 4"/>
    <property type="match status" value="1"/>
</dbReference>
<evidence type="ECO:0000256" key="1">
    <source>
        <dbReference type="SAM" id="MobiDB-lite"/>
    </source>
</evidence>
<evidence type="ECO:0000313" key="3">
    <source>
        <dbReference type="EMBL" id="ODV95175.1"/>
    </source>
</evidence>
<dbReference type="OrthoDB" id="415358at2759"/>
<dbReference type="PANTHER" id="PTHR12461">
    <property type="entry name" value="HYPOXIA-INDUCIBLE FACTOR 1 ALPHA INHIBITOR-RELATED"/>
    <property type="match status" value="1"/>
</dbReference>
<dbReference type="InterPro" id="IPR003347">
    <property type="entry name" value="JmjC_dom"/>
</dbReference>
<evidence type="ECO:0000259" key="2">
    <source>
        <dbReference type="PROSITE" id="PS51184"/>
    </source>
</evidence>
<feature type="compositionally biased region" description="Acidic residues" evidence="1">
    <location>
        <begin position="171"/>
        <end position="190"/>
    </location>
</feature>
<name>A0A1E4TTU9_PACTA</name>
<dbReference type="AlphaFoldDB" id="A0A1E4TTU9"/>
<proteinExistence type="predicted"/>
<evidence type="ECO:0000313" key="4">
    <source>
        <dbReference type="Proteomes" id="UP000094236"/>
    </source>
</evidence>
<organism evidence="3 4">
    <name type="scientific">Pachysolen tannophilus NRRL Y-2460</name>
    <dbReference type="NCBI Taxonomy" id="669874"/>
    <lineage>
        <taxon>Eukaryota</taxon>
        <taxon>Fungi</taxon>
        <taxon>Dikarya</taxon>
        <taxon>Ascomycota</taxon>
        <taxon>Saccharomycotina</taxon>
        <taxon>Pichiomycetes</taxon>
        <taxon>Pachysolenaceae</taxon>
        <taxon>Pachysolen</taxon>
    </lineage>
</organism>
<keyword evidence="4" id="KW-1185">Reference proteome</keyword>
<feature type="region of interest" description="Disordered" evidence="1">
    <location>
        <begin position="106"/>
        <end position="195"/>
    </location>
</feature>
<feature type="compositionally biased region" description="Acidic residues" evidence="1">
    <location>
        <begin position="108"/>
        <end position="126"/>
    </location>
</feature>
<dbReference type="EMBL" id="KV454014">
    <property type="protein sequence ID" value="ODV95175.1"/>
    <property type="molecule type" value="Genomic_DNA"/>
</dbReference>
<feature type="compositionally biased region" description="Acidic residues" evidence="1">
    <location>
        <begin position="380"/>
        <end position="395"/>
    </location>
</feature>
<feature type="domain" description="JmjC" evidence="2">
    <location>
        <begin position="239"/>
        <end position="506"/>
    </location>
</feature>
<dbReference type="Gene3D" id="2.60.120.650">
    <property type="entry name" value="Cupin"/>
    <property type="match status" value="1"/>
</dbReference>
<dbReference type="InterPro" id="IPR041667">
    <property type="entry name" value="Cupin_8"/>
</dbReference>